<reference evidence="1 2" key="1">
    <citation type="submission" date="2016-02" db="EMBL/GenBank/DDBJ databases">
        <authorList>
            <person name="Wen L."/>
            <person name="He K."/>
            <person name="Yang H."/>
        </authorList>
    </citation>
    <scope>NUCLEOTIDE SEQUENCE [LARGE SCALE GENOMIC DNA]</scope>
    <source>
        <strain evidence="1 2">CD09_2</strain>
    </source>
</reference>
<proteinExistence type="predicted"/>
<protein>
    <recommendedName>
        <fullName evidence="3">DUF2934 domain-containing protein</fullName>
    </recommendedName>
</protein>
<gene>
    <name evidence="1" type="ORF">AX777_16305</name>
</gene>
<dbReference type="Proteomes" id="UP000077262">
    <property type="component" value="Unassembled WGS sequence"/>
</dbReference>
<organism evidence="1 2">
    <name type="scientific">Sphingobium yanoikuyae</name>
    <name type="common">Sphingomonas yanoikuyae</name>
    <dbReference type="NCBI Taxonomy" id="13690"/>
    <lineage>
        <taxon>Bacteria</taxon>
        <taxon>Pseudomonadati</taxon>
        <taxon>Pseudomonadota</taxon>
        <taxon>Alphaproteobacteria</taxon>
        <taxon>Sphingomonadales</taxon>
        <taxon>Sphingomonadaceae</taxon>
        <taxon>Sphingobium</taxon>
    </lineage>
</organism>
<dbReference type="Pfam" id="PF11154">
    <property type="entry name" value="DUF2934"/>
    <property type="match status" value="1"/>
</dbReference>
<evidence type="ECO:0000313" key="1">
    <source>
        <dbReference type="EMBL" id="OAH48040.1"/>
    </source>
</evidence>
<evidence type="ECO:0000313" key="2">
    <source>
        <dbReference type="Proteomes" id="UP000077262"/>
    </source>
</evidence>
<dbReference type="InterPro" id="IPR021327">
    <property type="entry name" value="DUF2934"/>
</dbReference>
<sequence>MEDCVQDNLDDRIRVRAHAIWEAQGHPEGLAEEHWRQAAEEVAQVDKLAELPPPAATGAAAKALTRPKVPKPTV</sequence>
<dbReference type="OrthoDB" id="9811127at2"/>
<dbReference type="AlphaFoldDB" id="A0A177K3M2"/>
<name>A0A177K3M2_SPHYA</name>
<comment type="caution">
    <text evidence="1">The sequence shown here is derived from an EMBL/GenBank/DDBJ whole genome shotgun (WGS) entry which is preliminary data.</text>
</comment>
<evidence type="ECO:0008006" key="3">
    <source>
        <dbReference type="Google" id="ProtNLM"/>
    </source>
</evidence>
<accession>A0A177K3M2</accession>
<dbReference type="EMBL" id="LSTR01000002">
    <property type="protein sequence ID" value="OAH48040.1"/>
    <property type="molecule type" value="Genomic_DNA"/>
</dbReference>